<organism evidence="2 3">
    <name type="scientific">Phellinidium pouzarii</name>
    <dbReference type="NCBI Taxonomy" id="167371"/>
    <lineage>
        <taxon>Eukaryota</taxon>
        <taxon>Fungi</taxon>
        <taxon>Dikarya</taxon>
        <taxon>Basidiomycota</taxon>
        <taxon>Agaricomycotina</taxon>
        <taxon>Agaricomycetes</taxon>
        <taxon>Hymenochaetales</taxon>
        <taxon>Hymenochaetaceae</taxon>
        <taxon>Phellinidium</taxon>
    </lineage>
</organism>
<dbReference type="InterPro" id="IPR052974">
    <property type="entry name" value="GH79_Enzymes"/>
</dbReference>
<dbReference type="PANTHER" id="PTHR36183">
    <property type="entry name" value="BETA-GLUCURONIDASE"/>
    <property type="match status" value="1"/>
</dbReference>
<evidence type="ECO:0000313" key="2">
    <source>
        <dbReference type="EMBL" id="THH09286.1"/>
    </source>
</evidence>
<evidence type="ECO:0000313" key="3">
    <source>
        <dbReference type="Proteomes" id="UP000308199"/>
    </source>
</evidence>
<keyword evidence="3" id="KW-1185">Reference proteome</keyword>
<gene>
    <name evidence="2" type="ORF">EW145_g2135</name>
</gene>
<reference evidence="2 3" key="1">
    <citation type="submission" date="2019-02" db="EMBL/GenBank/DDBJ databases">
        <title>Genome sequencing of the rare red list fungi Phellinidium pouzarii.</title>
        <authorList>
            <person name="Buettner E."/>
            <person name="Kellner H."/>
        </authorList>
    </citation>
    <scope>NUCLEOTIDE SEQUENCE [LARGE SCALE GENOMIC DNA]</scope>
    <source>
        <strain evidence="2 3">DSM 108285</strain>
    </source>
</reference>
<proteinExistence type="predicted"/>
<dbReference type="SUPFAM" id="SSF51445">
    <property type="entry name" value="(Trans)glycosidases"/>
    <property type="match status" value="1"/>
</dbReference>
<comment type="caution">
    <text evidence="2">The sequence shown here is derived from an EMBL/GenBank/DDBJ whole genome shotgun (WGS) entry which is preliminary data.</text>
</comment>
<dbReference type="Proteomes" id="UP000308199">
    <property type="component" value="Unassembled WGS sequence"/>
</dbReference>
<accession>A0A4S4LBZ7</accession>
<dbReference type="OrthoDB" id="2831684at2759"/>
<feature type="domain" description="Beta-glucuronidase C-terminal" evidence="1">
    <location>
        <begin position="386"/>
        <end position="490"/>
    </location>
</feature>
<dbReference type="InterPro" id="IPR031728">
    <property type="entry name" value="GlcAase_C"/>
</dbReference>
<name>A0A4S4LBZ7_9AGAM</name>
<dbReference type="InterPro" id="IPR013780">
    <property type="entry name" value="Glyco_hydro_b"/>
</dbReference>
<protein>
    <recommendedName>
        <fullName evidence="1">Beta-glucuronidase C-terminal domain-containing protein</fullName>
    </recommendedName>
</protein>
<evidence type="ECO:0000259" key="1">
    <source>
        <dbReference type="Pfam" id="PF16862"/>
    </source>
</evidence>
<dbReference type="PANTHER" id="PTHR36183:SF2">
    <property type="entry name" value="BETA-GLUCURONIDASE C-TERMINAL DOMAIN-CONTAINING PROTEIN"/>
    <property type="match status" value="1"/>
</dbReference>
<dbReference type="EMBL" id="SGPK01000069">
    <property type="protein sequence ID" value="THH09286.1"/>
    <property type="molecule type" value="Genomic_DNA"/>
</dbReference>
<dbReference type="Gene3D" id="3.20.20.80">
    <property type="entry name" value="Glycosidases"/>
    <property type="match status" value="1"/>
</dbReference>
<dbReference type="Gene3D" id="2.60.40.1180">
    <property type="entry name" value="Golgi alpha-mannosidase II"/>
    <property type="match status" value="1"/>
</dbReference>
<sequence>MTLHSRQAYLRLLVAATVTLAFAFANAQTVTTFAVPTSVLTSTAISVDPSLLSISIEFFAFPGYTELSGTTMCLANIQTLRGAAPAVRIGGTTQDRASYDASLSAAVNYTIAVPGDAPESLTYGPSFFSLANELPGDVTIGLNRQLNNISNTQDAAEQAVKGVRGLLALELGNEPEFYAAGSPIIPPGEGWSPTTDAASQKGWFSSISSSVGNIFQAAVYLQYPTWSTTGLIPLLGDAITFVKTFSGHSYPQSACGGAATNLETLMSHSGIVSYTKQYSTEANSAHARGKRYFLGETNSATCGGGGISPTFGAGLWVMDYVLQGALAGVDRLYFHQGTIGNCAYCFWGEDSVLAPYYGAFFVSDFLGSSPKTRLTMIDSGDSSIGAYAVFSGSSGPPARVLLYNSEYFSGLGIRSVVNITLTDLGSDLEIVSVKRMTAPNATSLAGAGVTIGGGGTFSDECAATGTQALEVISASGGMAEVSLHASEAVIVYLSI</sequence>
<dbReference type="InterPro" id="IPR017853">
    <property type="entry name" value="GH"/>
</dbReference>
<dbReference type="AlphaFoldDB" id="A0A4S4LBZ7"/>
<dbReference type="Pfam" id="PF16862">
    <property type="entry name" value="Glyco_hydro_79C"/>
    <property type="match status" value="1"/>
</dbReference>